<dbReference type="Pfam" id="PF00581">
    <property type="entry name" value="Rhodanese"/>
    <property type="match status" value="1"/>
</dbReference>
<dbReference type="RefSeq" id="WP_076334301.1">
    <property type="nucleotide sequence ID" value="NZ_MRTJ01000030.1"/>
</dbReference>
<evidence type="ECO:0000313" key="7">
    <source>
        <dbReference type="Proteomes" id="UP000187134"/>
    </source>
</evidence>
<dbReference type="GO" id="GO:0003700">
    <property type="term" value="F:DNA-binding transcription factor activity"/>
    <property type="evidence" value="ECO:0007669"/>
    <property type="project" value="InterPro"/>
</dbReference>
<comment type="caution">
    <text evidence="6">The sequence shown here is derived from an EMBL/GenBank/DDBJ whole genome shotgun (WGS) entry which is preliminary data.</text>
</comment>
<dbReference type="SUPFAM" id="SSF46785">
    <property type="entry name" value="Winged helix' DNA-binding domain"/>
    <property type="match status" value="1"/>
</dbReference>
<gene>
    <name evidence="6" type="ORF">BK131_29750</name>
</gene>
<dbReference type="PRINTS" id="PR00778">
    <property type="entry name" value="HTHARSR"/>
</dbReference>
<dbReference type="EMBL" id="MRTJ01000030">
    <property type="protein sequence ID" value="OMF04727.1"/>
    <property type="molecule type" value="Genomic_DNA"/>
</dbReference>
<feature type="domain" description="HTH arsR-type" evidence="5">
    <location>
        <begin position="10"/>
        <end position="104"/>
    </location>
</feature>
<dbReference type="AlphaFoldDB" id="A0A1R1BDZ2"/>
<evidence type="ECO:0000256" key="3">
    <source>
        <dbReference type="ARBA" id="ARBA00023163"/>
    </source>
</evidence>
<evidence type="ECO:0000256" key="2">
    <source>
        <dbReference type="ARBA" id="ARBA00023125"/>
    </source>
</evidence>
<accession>A0A1R1BDZ2</accession>
<dbReference type="GO" id="GO:0004792">
    <property type="term" value="F:thiosulfate-cyanide sulfurtransferase activity"/>
    <property type="evidence" value="ECO:0007669"/>
    <property type="project" value="InterPro"/>
</dbReference>
<reference evidence="6 7" key="1">
    <citation type="submission" date="2016-11" db="EMBL/GenBank/DDBJ databases">
        <title>Paenibacillus species isolates.</title>
        <authorList>
            <person name="Beno S.M."/>
        </authorList>
    </citation>
    <scope>NUCLEOTIDE SEQUENCE [LARGE SCALE GENOMIC DNA]</scope>
    <source>
        <strain evidence="6 7">FSL H8-0246</strain>
    </source>
</reference>
<proteinExistence type="predicted"/>
<dbReference type="NCBIfam" id="NF033788">
    <property type="entry name" value="HTH_metalloreg"/>
    <property type="match status" value="1"/>
</dbReference>
<dbReference type="CDD" id="cd00090">
    <property type="entry name" value="HTH_ARSR"/>
    <property type="match status" value="1"/>
</dbReference>
<organism evidence="6 7">
    <name type="scientific">Paenibacillus amylolyticus</name>
    <dbReference type="NCBI Taxonomy" id="1451"/>
    <lineage>
        <taxon>Bacteria</taxon>
        <taxon>Bacillati</taxon>
        <taxon>Bacillota</taxon>
        <taxon>Bacilli</taxon>
        <taxon>Bacillales</taxon>
        <taxon>Paenibacillaceae</taxon>
        <taxon>Paenibacillus</taxon>
    </lineage>
</organism>
<dbReference type="PANTHER" id="PTHR43132:SF8">
    <property type="entry name" value="HTH-TYPE TRANSCRIPTIONAL REGULATOR KMTR"/>
    <property type="match status" value="1"/>
</dbReference>
<dbReference type="PROSITE" id="PS00380">
    <property type="entry name" value="RHODANESE_1"/>
    <property type="match status" value="1"/>
</dbReference>
<evidence type="ECO:0000259" key="5">
    <source>
        <dbReference type="PROSITE" id="PS50987"/>
    </source>
</evidence>
<dbReference type="SMART" id="SM00418">
    <property type="entry name" value="HTH_ARSR"/>
    <property type="match status" value="1"/>
</dbReference>
<dbReference type="InterPro" id="IPR001307">
    <property type="entry name" value="Thiosulphate_STrfase_CS"/>
</dbReference>
<dbReference type="InterPro" id="IPR001845">
    <property type="entry name" value="HTH_ArsR_DNA-bd_dom"/>
</dbReference>
<dbReference type="OrthoDB" id="9800872at2"/>
<dbReference type="InterPro" id="IPR036388">
    <property type="entry name" value="WH-like_DNA-bd_sf"/>
</dbReference>
<dbReference type="SUPFAM" id="SSF52821">
    <property type="entry name" value="Rhodanese/Cell cycle control phosphatase"/>
    <property type="match status" value="1"/>
</dbReference>
<dbReference type="GO" id="GO:0003677">
    <property type="term" value="F:DNA binding"/>
    <property type="evidence" value="ECO:0007669"/>
    <property type="project" value="UniProtKB-KW"/>
</dbReference>
<dbReference type="PROSITE" id="PS50206">
    <property type="entry name" value="RHODANESE_3"/>
    <property type="match status" value="1"/>
</dbReference>
<sequence>MEVTCAKSDIKERLYQQFARIGKCLSSDKRLEIMDILSNGPKSVDSLATQTGMSVANVSRHLQILLEAKLVKFHKKGTFVIYNISDSSVTQFLSSLWNICEDRLADIKLIKDELEEQYEGVRNISKNDLMLRMKQDNLVLIDLRPVEEYETSHIPGAISVPLEQLEVFLQTLNKDVELAAYCRGPFCSIASQAVNYIQEQGFRAYRIEEGVHEWNAYGSPVSAKATI</sequence>
<evidence type="ECO:0000259" key="4">
    <source>
        <dbReference type="PROSITE" id="PS50206"/>
    </source>
</evidence>
<protein>
    <submittedName>
        <fullName evidence="6">ArsR family transcriptional regulator</fullName>
    </submittedName>
</protein>
<dbReference type="InterPro" id="IPR051011">
    <property type="entry name" value="Metal_resp_trans_reg"/>
</dbReference>
<dbReference type="PANTHER" id="PTHR43132">
    <property type="entry name" value="ARSENICAL RESISTANCE OPERON REPRESSOR ARSR-RELATED"/>
    <property type="match status" value="1"/>
</dbReference>
<dbReference type="Gene3D" id="3.40.250.10">
    <property type="entry name" value="Rhodanese-like domain"/>
    <property type="match status" value="1"/>
</dbReference>
<dbReference type="InterPro" id="IPR001763">
    <property type="entry name" value="Rhodanese-like_dom"/>
</dbReference>
<dbReference type="SMART" id="SM00450">
    <property type="entry name" value="RHOD"/>
    <property type="match status" value="1"/>
</dbReference>
<dbReference type="InterPro" id="IPR036390">
    <property type="entry name" value="WH_DNA-bd_sf"/>
</dbReference>
<dbReference type="Gene3D" id="1.10.10.10">
    <property type="entry name" value="Winged helix-like DNA-binding domain superfamily/Winged helix DNA-binding domain"/>
    <property type="match status" value="1"/>
</dbReference>
<dbReference type="Pfam" id="PF01022">
    <property type="entry name" value="HTH_5"/>
    <property type="match status" value="1"/>
</dbReference>
<dbReference type="InterPro" id="IPR011991">
    <property type="entry name" value="ArsR-like_HTH"/>
</dbReference>
<keyword evidence="2" id="KW-0238">DNA-binding</keyword>
<dbReference type="InterPro" id="IPR036873">
    <property type="entry name" value="Rhodanese-like_dom_sf"/>
</dbReference>
<dbReference type="Proteomes" id="UP000187134">
    <property type="component" value="Unassembled WGS sequence"/>
</dbReference>
<keyword evidence="1" id="KW-0805">Transcription regulation</keyword>
<keyword evidence="3" id="KW-0804">Transcription</keyword>
<evidence type="ECO:0000313" key="6">
    <source>
        <dbReference type="EMBL" id="OMF04727.1"/>
    </source>
</evidence>
<feature type="domain" description="Rhodanese" evidence="4">
    <location>
        <begin position="134"/>
        <end position="223"/>
    </location>
</feature>
<dbReference type="CDD" id="cd00158">
    <property type="entry name" value="RHOD"/>
    <property type="match status" value="1"/>
</dbReference>
<evidence type="ECO:0000256" key="1">
    <source>
        <dbReference type="ARBA" id="ARBA00023015"/>
    </source>
</evidence>
<dbReference type="PROSITE" id="PS50987">
    <property type="entry name" value="HTH_ARSR_2"/>
    <property type="match status" value="1"/>
</dbReference>
<name>A0A1R1BDZ2_PAEAM</name>